<feature type="region of interest" description="Disordered" evidence="1">
    <location>
        <begin position="1"/>
        <end position="30"/>
    </location>
</feature>
<proteinExistence type="predicted"/>
<dbReference type="PANTHER" id="PTHR37852:SF1">
    <property type="entry name" value="HIG1 DOMAIN-CONTAINING PROTEIN"/>
    <property type="match status" value="1"/>
</dbReference>
<protein>
    <submittedName>
        <fullName evidence="2">Uncharacterized protein</fullName>
    </submittedName>
</protein>
<name>A0A7U2HUD6_PHANO</name>
<organism evidence="2 3">
    <name type="scientific">Phaeosphaeria nodorum (strain SN15 / ATCC MYA-4574 / FGSC 10173)</name>
    <name type="common">Glume blotch fungus</name>
    <name type="synonym">Parastagonospora nodorum</name>
    <dbReference type="NCBI Taxonomy" id="321614"/>
    <lineage>
        <taxon>Eukaryota</taxon>
        <taxon>Fungi</taxon>
        <taxon>Dikarya</taxon>
        <taxon>Ascomycota</taxon>
        <taxon>Pezizomycotina</taxon>
        <taxon>Dothideomycetes</taxon>
        <taxon>Pleosporomycetidae</taxon>
        <taxon>Pleosporales</taxon>
        <taxon>Pleosporineae</taxon>
        <taxon>Phaeosphaeriaceae</taxon>
        <taxon>Parastagonospora</taxon>
    </lineage>
</organism>
<evidence type="ECO:0000313" key="3">
    <source>
        <dbReference type="Proteomes" id="UP000663193"/>
    </source>
</evidence>
<dbReference type="OrthoDB" id="5584028at2759"/>
<dbReference type="PANTHER" id="PTHR37852">
    <property type="entry name" value="YALI0B21208P"/>
    <property type="match status" value="1"/>
</dbReference>
<dbReference type="VEuPathDB" id="FungiDB:JI435_005930"/>
<keyword evidence="3" id="KW-1185">Reference proteome</keyword>
<gene>
    <name evidence="2" type="ORF">JI435_005930</name>
</gene>
<accession>A0A7U2HUD6</accession>
<evidence type="ECO:0000256" key="1">
    <source>
        <dbReference type="SAM" id="MobiDB-lite"/>
    </source>
</evidence>
<dbReference type="RefSeq" id="XP_001791273.1">
    <property type="nucleotide sequence ID" value="XM_001791221.1"/>
</dbReference>
<dbReference type="AlphaFoldDB" id="A0A7U2HUD6"/>
<sequence length="231" mass="25262">MSSNLPTADPSPEIALPPRPSQTPTNSPRLGMPFDRRLLLTTFLSGLCGFTLGSTSAGRLASLRFRAENAHRLPISQPGWYLYHKSKNYYKWRAGITEGFRKGGLVAAWSSVFFIVEESLDIFRGTWRAGRSLSEMEGVDELDIARVDRGVGKSRDAWSSAGAGMVTGGLWSAWHGFPVSTAGRTIRMGVLGGLGFGLVQDGVRWAKERWGEEEGESWVRLGAKNRQGEGA</sequence>
<dbReference type="Proteomes" id="UP000663193">
    <property type="component" value="Chromosome 1"/>
</dbReference>
<evidence type="ECO:0000313" key="2">
    <source>
        <dbReference type="EMBL" id="QRC91093.1"/>
    </source>
</evidence>
<reference evidence="3" key="1">
    <citation type="journal article" date="2021" name="BMC Genomics">
        <title>Chromosome-level genome assembly and manually-curated proteome of model necrotroph Parastagonospora nodorum Sn15 reveals a genome-wide trove of candidate effector homologs, and redundancy of virulence-related functions within an accessory chromosome.</title>
        <authorList>
            <person name="Bertazzoni S."/>
            <person name="Jones D.A.B."/>
            <person name="Phan H.T."/>
            <person name="Tan K.-C."/>
            <person name="Hane J.K."/>
        </authorList>
    </citation>
    <scope>NUCLEOTIDE SEQUENCE [LARGE SCALE GENOMIC DNA]</scope>
    <source>
        <strain evidence="3">SN15 / ATCC MYA-4574 / FGSC 10173)</strain>
    </source>
</reference>
<dbReference type="EMBL" id="CP069023">
    <property type="protein sequence ID" value="QRC91093.1"/>
    <property type="molecule type" value="Genomic_DNA"/>
</dbReference>
<dbReference type="KEGG" id="pno:SNOG_00593"/>